<dbReference type="EMBL" id="JAUSQX010000001">
    <property type="protein sequence ID" value="MDP9805973.1"/>
    <property type="molecule type" value="Genomic_DNA"/>
</dbReference>
<keyword evidence="2" id="KW-1185">Reference proteome</keyword>
<dbReference type="SUPFAM" id="SSF56801">
    <property type="entry name" value="Acetyl-CoA synthetase-like"/>
    <property type="match status" value="1"/>
</dbReference>
<name>A0ABT9NF00_9ACTO</name>
<dbReference type="InterPro" id="IPR042099">
    <property type="entry name" value="ANL_N_sf"/>
</dbReference>
<organism evidence="1 2">
    <name type="scientific">Trueperella bonasi</name>
    <dbReference type="NCBI Taxonomy" id="312286"/>
    <lineage>
        <taxon>Bacteria</taxon>
        <taxon>Bacillati</taxon>
        <taxon>Actinomycetota</taxon>
        <taxon>Actinomycetes</taxon>
        <taxon>Actinomycetales</taxon>
        <taxon>Actinomycetaceae</taxon>
        <taxon>Trueperella</taxon>
    </lineage>
</organism>
<evidence type="ECO:0000313" key="1">
    <source>
        <dbReference type="EMBL" id="MDP9805973.1"/>
    </source>
</evidence>
<dbReference type="InterPro" id="IPR017523">
    <property type="entry name" value="Rv3268"/>
</dbReference>
<dbReference type="Proteomes" id="UP001243212">
    <property type="component" value="Unassembled WGS sequence"/>
</dbReference>
<evidence type="ECO:0000313" key="2">
    <source>
        <dbReference type="Proteomes" id="UP001243212"/>
    </source>
</evidence>
<reference evidence="1 2" key="1">
    <citation type="submission" date="2023-07" db="EMBL/GenBank/DDBJ databases">
        <title>Sequencing the genomes of 1000 actinobacteria strains.</title>
        <authorList>
            <person name="Klenk H.-P."/>
        </authorList>
    </citation>
    <scope>NUCLEOTIDE SEQUENCE [LARGE SCALE GENOMIC DNA]</scope>
    <source>
        <strain evidence="1 2">DSM 17163</strain>
    </source>
</reference>
<gene>
    <name evidence="1" type="ORF">J2S70_000555</name>
</gene>
<accession>A0ABT9NF00</accession>
<proteinExistence type="predicted"/>
<protein>
    <submittedName>
        <fullName evidence="1">Uncharacterized protein (TIGR03089 family)</fullName>
    </submittedName>
</protein>
<comment type="caution">
    <text evidence="1">The sequence shown here is derived from an EMBL/GenBank/DDBJ whole genome shotgun (WGS) entry which is preliminary data.</text>
</comment>
<dbReference type="RefSeq" id="WP_307682224.1">
    <property type="nucleotide sequence ID" value="NZ_JAUSQX010000001.1"/>
</dbReference>
<sequence>MTITPTGIYESLVDTGTSPAIVWHEPDGRVELSGKVFANHIAKIANYLEQECDLMPGSRVVLDLPAHWKSIAWALGGLMAGGFVVIGREKIHDCEPGTIIVTDTPDEVSADDADDLIVALNLDSFGFAWDGELPDGVADGAAEVIGQADVLLVEGLDEDSNASFWANVLGEVPEIERAVMAEPALAEAVALAYLQLGRGKSAVFIATGNADEQKIEQIAKAELGTVLNL</sequence>
<dbReference type="NCBIfam" id="TIGR03089">
    <property type="entry name" value="TIGR03089 family protein"/>
    <property type="match status" value="1"/>
</dbReference>
<dbReference type="Gene3D" id="3.40.50.12780">
    <property type="entry name" value="N-terminal domain of ligase-like"/>
    <property type="match status" value="1"/>
</dbReference>